<keyword evidence="1" id="KW-0472">Membrane</keyword>
<keyword evidence="1" id="KW-1133">Transmembrane helix</keyword>
<feature type="transmembrane region" description="Helical" evidence="1">
    <location>
        <begin position="6"/>
        <end position="27"/>
    </location>
</feature>
<evidence type="ECO:0000313" key="3">
    <source>
        <dbReference type="Proteomes" id="UP000326565"/>
    </source>
</evidence>
<proteinExistence type="predicted"/>
<dbReference type="EMBL" id="ML732405">
    <property type="protein sequence ID" value="KAB8068261.1"/>
    <property type="molecule type" value="Genomic_DNA"/>
</dbReference>
<name>A0A5N5WIB4_9EURO</name>
<reference evidence="2 3" key="1">
    <citation type="submission" date="2019-04" db="EMBL/GenBank/DDBJ databases">
        <title>Friends and foes A comparative genomics study of 23 Aspergillus species from section Flavi.</title>
        <authorList>
            <consortium name="DOE Joint Genome Institute"/>
            <person name="Kjaerbolling I."/>
            <person name="Vesth T."/>
            <person name="Frisvad J.C."/>
            <person name="Nybo J.L."/>
            <person name="Theobald S."/>
            <person name="Kildgaard S."/>
            <person name="Isbrandt T."/>
            <person name="Kuo A."/>
            <person name="Sato A."/>
            <person name="Lyhne E.K."/>
            <person name="Kogle M.E."/>
            <person name="Wiebenga A."/>
            <person name="Kun R.S."/>
            <person name="Lubbers R.J."/>
            <person name="Makela M.R."/>
            <person name="Barry K."/>
            <person name="Chovatia M."/>
            <person name="Clum A."/>
            <person name="Daum C."/>
            <person name="Haridas S."/>
            <person name="He G."/>
            <person name="LaButti K."/>
            <person name="Lipzen A."/>
            <person name="Mondo S."/>
            <person name="Riley R."/>
            <person name="Salamov A."/>
            <person name="Simmons B.A."/>
            <person name="Magnuson J.K."/>
            <person name="Henrissat B."/>
            <person name="Mortensen U.H."/>
            <person name="Larsen T.O."/>
            <person name="Devries R.P."/>
            <person name="Grigoriev I.V."/>
            <person name="Machida M."/>
            <person name="Baker S.E."/>
            <person name="Andersen M.R."/>
        </authorList>
    </citation>
    <scope>NUCLEOTIDE SEQUENCE [LARGE SCALE GENOMIC DNA]</scope>
    <source>
        <strain evidence="2 3">CBS 151.66</strain>
    </source>
</reference>
<organism evidence="2 3">
    <name type="scientific">Aspergillus leporis</name>
    <dbReference type="NCBI Taxonomy" id="41062"/>
    <lineage>
        <taxon>Eukaryota</taxon>
        <taxon>Fungi</taxon>
        <taxon>Dikarya</taxon>
        <taxon>Ascomycota</taxon>
        <taxon>Pezizomycotina</taxon>
        <taxon>Eurotiomycetes</taxon>
        <taxon>Eurotiomycetidae</taxon>
        <taxon>Eurotiales</taxon>
        <taxon>Aspergillaceae</taxon>
        <taxon>Aspergillus</taxon>
        <taxon>Aspergillus subgen. Circumdati</taxon>
    </lineage>
</organism>
<sequence>MCELGYAISFVFPFFYINSPSSVLYYIPHFRYDSFCFSQASFCIFPLSFTSFTLPWEGFPRIDTSYCIYRSSNLDRHRSTSCYELIKEKKI</sequence>
<dbReference type="Proteomes" id="UP000326565">
    <property type="component" value="Unassembled WGS sequence"/>
</dbReference>
<keyword evidence="3" id="KW-1185">Reference proteome</keyword>
<gene>
    <name evidence="2" type="ORF">BDV29DRAFT_184874</name>
</gene>
<evidence type="ECO:0000256" key="1">
    <source>
        <dbReference type="SAM" id="Phobius"/>
    </source>
</evidence>
<protein>
    <submittedName>
        <fullName evidence="2">Uncharacterized protein</fullName>
    </submittedName>
</protein>
<dbReference type="AlphaFoldDB" id="A0A5N5WIB4"/>
<accession>A0A5N5WIB4</accession>
<keyword evidence="1" id="KW-0812">Transmembrane</keyword>
<evidence type="ECO:0000313" key="2">
    <source>
        <dbReference type="EMBL" id="KAB8068261.1"/>
    </source>
</evidence>